<feature type="binding site" evidence="4">
    <location>
        <position position="10"/>
    </location>
    <ligand>
        <name>a divalent metal cation</name>
        <dbReference type="ChEBI" id="CHEBI:60240"/>
        <label>1</label>
    </ligand>
</feature>
<evidence type="ECO:0000256" key="2">
    <source>
        <dbReference type="ARBA" id="ARBA00022723"/>
    </source>
</evidence>
<dbReference type="Proteomes" id="UP001348817">
    <property type="component" value="Chromosome"/>
</dbReference>
<feature type="binding site" evidence="4">
    <location>
        <position position="205"/>
    </location>
    <ligand>
        <name>a divalent metal cation</name>
        <dbReference type="ChEBI" id="CHEBI:60240"/>
        <label>1</label>
    </ligand>
</feature>
<dbReference type="InterPro" id="IPR018228">
    <property type="entry name" value="DNase_TatD-rel_CS"/>
</dbReference>
<dbReference type="CDD" id="cd01310">
    <property type="entry name" value="TatD_DNAse"/>
    <property type="match status" value="1"/>
</dbReference>
<dbReference type="PANTHER" id="PTHR46124">
    <property type="entry name" value="D-AMINOACYL-TRNA DEACYLASE"/>
    <property type="match status" value="1"/>
</dbReference>
<evidence type="ECO:0000256" key="4">
    <source>
        <dbReference type="PIRSR" id="PIRSR005902-1"/>
    </source>
</evidence>
<dbReference type="AlphaFoldDB" id="A0AAU9D3S2"/>
<evidence type="ECO:0000256" key="3">
    <source>
        <dbReference type="ARBA" id="ARBA00022801"/>
    </source>
</evidence>
<dbReference type="RefSeq" id="WP_338392157.1">
    <property type="nucleotide sequence ID" value="NZ_AP025314.1"/>
</dbReference>
<dbReference type="Pfam" id="PF01026">
    <property type="entry name" value="TatD_DNase"/>
    <property type="match status" value="1"/>
</dbReference>
<dbReference type="InterPro" id="IPR015991">
    <property type="entry name" value="TatD/YcfH-like"/>
</dbReference>
<feature type="binding site" evidence="4">
    <location>
        <position position="131"/>
    </location>
    <ligand>
        <name>a divalent metal cation</name>
        <dbReference type="ChEBI" id="CHEBI:60240"/>
        <label>2</label>
    </ligand>
</feature>
<proteinExistence type="inferred from homology"/>
<dbReference type="EMBL" id="AP025314">
    <property type="protein sequence ID" value="BDD10613.1"/>
    <property type="molecule type" value="Genomic_DNA"/>
</dbReference>
<dbReference type="KEGG" id="fax:FUAX_30450"/>
<dbReference type="GO" id="GO:0016788">
    <property type="term" value="F:hydrolase activity, acting on ester bonds"/>
    <property type="evidence" value="ECO:0007669"/>
    <property type="project" value="InterPro"/>
</dbReference>
<sequence length="257" mass="28486">MMELIDTHAHVFSRKFESDLDEVIGRCKSEGISKILMPNIDEESVEAMLDVERRYPDYCLPMMGIHPCSVNENWKDQVSFVEKTLGEHKYYAVGEIGIDLYWDKSTEGIQVEALRAQVELGKSSNLPVVLHCRESIDLTIDEIAKAQDGSLTGVFHCFSGDAEQAKKALDTGLYLGIGGVSTFKNGGLDKVLPDVPLDKILLETDAPYLAPVPFRGKRNSPEYLPYIAGKIAEYQGVEVGEVARVTTKNANKLFGLE</sequence>
<dbReference type="Gene3D" id="3.20.20.140">
    <property type="entry name" value="Metal-dependent hydrolases"/>
    <property type="match status" value="1"/>
</dbReference>
<reference evidence="5 6" key="1">
    <citation type="submission" date="2021-12" db="EMBL/GenBank/DDBJ databases">
        <title>Genome sequencing of bacteria with rrn-lacking chromosome and rrn-plasmid.</title>
        <authorList>
            <person name="Anda M."/>
            <person name="Iwasaki W."/>
        </authorList>
    </citation>
    <scope>NUCLEOTIDE SEQUENCE [LARGE SCALE GENOMIC DNA]</scope>
    <source>
        <strain evidence="5 6">DSM 100852</strain>
    </source>
</reference>
<protein>
    <submittedName>
        <fullName evidence="5">TatD family hydrolase</fullName>
    </submittedName>
</protein>
<keyword evidence="2 4" id="KW-0479">Metal-binding</keyword>
<feature type="binding site" evidence="4">
    <location>
        <position position="8"/>
    </location>
    <ligand>
        <name>a divalent metal cation</name>
        <dbReference type="ChEBI" id="CHEBI:60240"/>
        <label>1</label>
    </ligand>
</feature>
<dbReference type="FunFam" id="3.20.20.140:FF:000005">
    <property type="entry name" value="TatD family hydrolase"/>
    <property type="match status" value="1"/>
</dbReference>
<feature type="binding site" evidence="4">
    <location>
        <position position="95"/>
    </location>
    <ligand>
        <name>a divalent metal cation</name>
        <dbReference type="ChEBI" id="CHEBI:60240"/>
        <label>1</label>
    </ligand>
</feature>
<dbReference type="PANTHER" id="PTHR46124:SF4">
    <property type="entry name" value="HYDROLASE TATD"/>
    <property type="match status" value="1"/>
</dbReference>
<comment type="similarity">
    <text evidence="1">Belongs to the metallo-dependent hydrolases superfamily. TatD-type hydrolase family.</text>
</comment>
<dbReference type="SUPFAM" id="SSF51556">
    <property type="entry name" value="Metallo-dependent hydrolases"/>
    <property type="match status" value="1"/>
</dbReference>
<dbReference type="InterPro" id="IPR032466">
    <property type="entry name" value="Metal_Hydrolase"/>
</dbReference>
<dbReference type="GO" id="GO:0004536">
    <property type="term" value="F:DNA nuclease activity"/>
    <property type="evidence" value="ECO:0007669"/>
    <property type="project" value="InterPro"/>
</dbReference>
<keyword evidence="6" id="KW-1185">Reference proteome</keyword>
<dbReference type="PROSITE" id="PS01091">
    <property type="entry name" value="TATD_3"/>
    <property type="match status" value="1"/>
</dbReference>
<dbReference type="PIRSF" id="PIRSF005902">
    <property type="entry name" value="DNase_TatD"/>
    <property type="match status" value="1"/>
</dbReference>
<keyword evidence="3 5" id="KW-0378">Hydrolase</keyword>
<name>A0AAU9D3S2_9BACT</name>
<dbReference type="GO" id="GO:0005829">
    <property type="term" value="C:cytosol"/>
    <property type="evidence" value="ECO:0007669"/>
    <property type="project" value="TreeGrafter"/>
</dbReference>
<accession>A0AAU9D3S2</accession>
<dbReference type="GO" id="GO:0046872">
    <property type="term" value="F:metal ion binding"/>
    <property type="evidence" value="ECO:0007669"/>
    <property type="project" value="UniProtKB-KW"/>
</dbReference>
<evidence type="ECO:0000313" key="5">
    <source>
        <dbReference type="EMBL" id="BDD10613.1"/>
    </source>
</evidence>
<gene>
    <name evidence="5" type="primary">tatD</name>
    <name evidence="5" type="ORF">FUAX_30450</name>
</gene>
<dbReference type="NCBIfam" id="TIGR00010">
    <property type="entry name" value="YchF/TatD family DNA exonuclease"/>
    <property type="match status" value="1"/>
</dbReference>
<evidence type="ECO:0000256" key="1">
    <source>
        <dbReference type="ARBA" id="ARBA00009275"/>
    </source>
</evidence>
<feature type="binding site" evidence="4">
    <location>
        <position position="156"/>
    </location>
    <ligand>
        <name>a divalent metal cation</name>
        <dbReference type="ChEBI" id="CHEBI:60240"/>
        <label>2</label>
    </ligand>
</feature>
<evidence type="ECO:0000313" key="6">
    <source>
        <dbReference type="Proteomes" id="UP001348817"/>
    </source>
</evidence>
<organism evidence="5 6">
    <name type="scientific">Fulvitalea axinellae</name>
    <dbReference type="NCBI Taxonomy" id="1182444"/>
    <lineage>
        <taxon>Bacteria</taxon>
        <taxon>Pseudomonadati</taxon>
        <taxon>Bacteroidota</taxon>
        <taxon>Cytophagia</taxon>
        <taxon>Cytophagales</taxon>
        <taxon>Persicobacteraceae</taxon>
        <taxon>Fulvitalea</taxon>
    </lineage>
</organism>
<dbReference type="InterPro" id="IPR001130">
    <property type="entry name" value="TatD-like"/>
</dbReference>